<reference evidence="1 2" key="1">
    <citation type="submission" date="2015-01" db="EMBL/GenBank/DDBJ databases">
        <title>Evolution of Trichinella species and genotypes.</title>
        <authorList>
            <person name="Korhonen P.K."/>
            <person name="Edoardo P."/>
            <person name="Giuseppe L.R."/>
            <person name="Gasser R.B."/>
        </authorList>
    </citation>
    <scope>NUCLEOTIDE SEQUENCE [LARGE SCALE GENOMIC DNA]</scope>
    <source>
        <strain evidence="1">ISS417</strain>
    </source>
</reference>
<protein>
    <submittedName>
        <fullName evidence="1">Uncharacterized protein</fullName>
    </submittedName>
</protein>
<dbReference type="EMBL" id="JYDJ01000236">
    <property type="protein sequence ID" value="KRX39310.1"/>
    <property type="molecule type" value="Genomic_DNA"/>
</dbReference>
<dbReference type="Proteomes" id="UP000055048">
    <property type="component" value="Unassembled WGS sequence"/>
</dbReference>
<organism evidence="1 2">
    <name type="scientific">Trichinella murrelli</name>
    <dbReference type="NCBI Taxonomy" id="144512"/>
    <lineage>
        <taxon>Eukaryota</taxon>
        <taxon>Metazoa</taxon>
        <taxon>Ecdysozoa</taxon>
        <taxon>Nematoda</taxon>
        <taxon>Enoplea</taxon>
        <taxon>Dorylaimia</taxon>
        <taxon>Trichinellida</taxon>
        <taxon>Trichinellidae</taxon>
        <taxon>Trichinella</taxon>
    </lineage>
</organism>
<accession>A0A0V0TK69</accession>
<proteinExistence type="predicted"/>
<dbReference type="AlphaFoldDB" id="A0A0V0TK69"/>
<gene>
    <name evidence="1" type="ORF">T05_6387</name>
</gene>
<evidence type="ECO:0000313" key="1">
    <source>
        <dbReference type="EMBL" id="KRX39310.1"/>
    </source>
</evidence>
<comment type="caution">
    <text evidence="1">The sequence shown here is derived from an EMBL/GenBank/DDBJ whole genome shotgun (WGS) entry which is preliminary data.</text>
</comment>
<keyword evidence="2" id="KW-1185">Reference proteome</keyword>
<name>A0A0V0TK69_9BILA</name>
<evidence type="ECO:0000313" key="2">
    <source>
        <dbReference type="Proteomes" id="UP000055048"/>
    </source>
</evidence>
<sequence length="67" mass="7491">MNLVVSRMESKSGIHAVKNPFFTTVTFVVVNEEQQSLTTADGIAYCGKLNLINYANADNENYRMNFA</sequence>